<dbReference type="Proteomes" id="UP000037122">
    <property type="component" value="Unassembled WGS sequence"/>
</dbReference>
<proteinExistence type="predicted"/>
<sequence>MYKALLQKEGADDEKKKKIHDIITSACIVREGAPWPM</sequence>
<evidence type="ECO:0000313" key="1">
    <source>
        <dbReference type="EMBL" id="KNE02609.1"/>
    </source>
</evidence>
<evidence type="ECO:0000313" key="2">
    <source>
        <dbReference type="Proteomes" id="UP000037122"/>
    </source>
</evidence>
<accession>A0A0L0P8G2</accession>
<reference evidence="2" key="1">
    <citation type="journal article" date="2015" name="BMC Genomics">
        <title>Draft genome of a commonly misdiagnosed multidrug resistant pathogen Candida auris.</title>
        <authorList>
            <person name="Chatterjee S."/>
            <person name="Alampalli S.V."/>
            <person name="Nageshan R.K."/>
            <person name="Chettiar S.T."/>
            <person name="Joshi S."/>
            <person name="Tatu U.S."/>
        </authorList>
    </citation>
    <scope>NUCLEOTIDE SEQUENCE [LARGE SCALE GENOMIC DNA]</scope>
    <source>
        <strain evidence="2">6684</strain>
    </source>
</reference>
<dbReference type="EMBL" id="LGST01000003">
    <property type="protein sequence ID" value="KNE02609.1"/>
    <property type="molecule type" value="Genomic_DNA"/>
</dbReference>
<organism evidence="1 2">
    <name type="scientific">Candidozyma auris</name>
    <name type="common">Yeast</name>
    <name type="synonym">Candida auris</name>
    <dbReference type="NCBI Taxonomy" id="498019"/>
    <lineage>
        <taxon>Eukaryota</taxon>
        <taxon>Fungi</taxon>
        <taxon>Dikarya</taxon>
        <taxon>Ascomycota</taxon>
        <taxon>Saccharomycotina</taxon>
        <taxon>Pichiomycetes</taxon>
        <taxon>Metschnikowiaceae</taxon>
        <taxon>Candidozyma</taxon>
    </lineage>
</organism>
<name>A0A0L0P8G2_CANAR</name>
<dbReference type="VEuPathDB" id="FungiDB:QG37_00423"/>
<comment type="caution">
    <text evidence="1">The sequence shown here is derived from an EMBL/GenBank/DDBJ whole genome shotgun (WGS) entry which is preliminary data.</text>
</comment>
<protein>
    <submittedName>
        <fullName evidence="1">Uncharacterized protein</fullName>
    </submittedName>
</protein>
<gene>
    <name evidence="1" type="ORF">QG37_00423</name>
</gene>
<dbReference type="AlphaFoldDB" id="A0A0L0P8G2"/>